<comment type="subcellular location">
    <subcellularLocation>
        <location evidence="1">Cell membrane</location>
        <topology evidence="1">Multi-pass membrane protein</topology>
    </subcellularLocation>
</comment>
<feature type="chain" id="PRO_5046172339" evidence="10">
    <location>
        <begin position="22"/>
        <end position="648"/>
    </location>
</feature>
<evidence type="ECO:0000256" key="9">
    <source>
        <dbReference type="SAM" id="Phobius"/>
    </source>
</evidence>
<accession>A0ABY6CJ75</accession>
<evidence type="ECO:0000259" key="11">
    <source>
        <dbReference type="PROSITE" id="PS50109"/>
    </source>
</evidence>
<keyword evidence="8 9" id="KW-0472">Membrane</keyword>
<keyword evidence="2" id="KW-1003">Cell membrane</keyword>
<keyword evidence="10" id="KW-0732">Signal</keyword>
<keyword evidence="3" id="KW-0808">Transferase</keyword>
<dbReference type="SMART" id="SM00028">
    <property type="entry name" value="TPR"/>
    <property type="match status" value="6"/>
</dbReference>
<dbReference type="InterPro" id="IPR011712">
    <property type="entry name" value="Sig_transdc_His_kin_sub3_dim/P"/>
</dbReference>
<keyword evidence="7" id="KW-0902">Two-component regulatory system</keyword>
<name>A0ABY6CJ75_9BACT</name>
<evidence type="ECO:0000313" key="12">
    <source>
        <dbReference type="EMBL" id="UXP30577.1"/>
    </source>
</evidence>
<proteinExistence type="predicted"/>
<dbReference type="InterPro" id="IPR050482">
    <property type="entry name" value="Sensor_HK_TwoCompSys"/>
</dbReference>
<dbReference type="Pfam" id="PF13181">
    <property type="entry name" value="TPR_8"/>
    <property type="match status" value="1"/>
</dbReference>
<dbReference type="Gene3D" id="1.20.5.1930">
    <property type="match status" value="1"/>
</dbReference>
<dbReference type="InterPro" id="IPR005467">
    <property type="entry name" value="His_kinase_dom"/>
</dbReference>
<evidence type="ECO:0000256" key="6">
    <source>
        <dbReference type="ARBA" id="ARBA00022989"/>
    </source>
</evidence>
<evidence type="ECO:0000256" key="1">
    <source>
        <dbReference type="ARBA" id="ARBA00004651"/>
    </source>
</evidence>
<keyword evidence="4 9" id="KW-0812">Transmembrane</keyword>
<dbReference type="Proteomes" id="UP001065174">
    <property type="component" value="Chromosome"/>
</dbReference>
<evidence type="ECO:0000256" key="8">
    <source>
        <dbReference type="ARBA" id="ARBA00023136"/>
    </source>
</evidence>
<dbReference type="PANTHER" id="PTHR24421">
    <property type="entry name" value="NITRATE/NITRITE SENSOR PROTEIN NARX-RELATED"/>
    <property type="match status" value="1"/>
</dbReference>
<keyword evidence="13" id="KW-1185">Reference proteome</keyword>
<evidence type="ECO:0000313" key="13">
    <source>
        <dbReference type="Proteomes" id="UP001065174"/>
    </source>
</evidence>
<dbReference type="PROSITE" id="PS50109">
    <property type="entry name" value="HIS_KIN"/>
    <property type="match status" value="1"/>
</dbReference>
<dbReference type="Gene3D" id="3.30.565.10">
    <property type="entry name" value="Histidine kinase-like ATPase, C-terminal domain"/>
    <property type="match status" value="1"/>
</dbReference>
<dbReference type="Pfam" id="PF07730">
    <property type="entry name" value="HisKA_3"/>
    <property type="match status" value="1"/>
</dbReference>
<dbReference type="InterPro" id="IPR019734">
    <property type="entry name" value="TPR_rpt"/>
</dbReference>
<dbReference type="RefSeq" id="WP_262308024.1">
    <property type="nucleotide sequence ID" value="NZ_CP106679.1"/>
</dbReference>
<evidence type="ECO:0000256" key="10">
    <source>
        <dbReference type="SAM" id="SignalP"/>
    </source>
</evidence>
<dbReference type="CDD" id="cd16917">
    <property type="entry name" value="HATPase_UhpB-NarQ-NarX-like"/>
    <property type="match status" value="1"/>
</dbReference>
<protein>
    <submittedName>
        <fullName evidence="12">Tetratricopeptide repeat protein</fullName>
    </submittedName>
</protein>
<dbReference type="Pfam" id="PF02518">
    <property type="entry name" value="HATPase_c"/>
    <property type="match status" value="1"/>
</dbReference>
<dbReference type="SUPFAM" id="SSF55874">
    <property type="entry name" value="ATPase domain of HSP90 chaperone/DNA topoisomerase II/histidine kinase"/>
    <property type="match status" value="1"/>
</dbReference>
<feature type="signal peptide" evidence="10">
    <location>
        <begin position="1"/>
        <end position="21"/>
    </location>
</feature>
<keyword evidence="5" id="KW-0418">Kinase</keyword>
<dbReference type="Pfam" id="PF13424">
    <property type="entry name" value="TPR_12"/>
    <property type="match status" value="2"/>
</dbReference>
<feature type="domain" description="Histidine kinase" evidence="11">
    <location>
        <begin position="551"/>
        <end position="641"/>
    </location>
</feature>
<evidence type="ECO:0000256" key="2">
    <source>
        <dbReference type="ARBA" id="ARBA00022475"/>
    </source>
</evidence>
<dbReference type="InterPro" id="IPR011990">
    <property type="entry name" value="TPR-like_helical_dom_sf"/>
</dbReference>
<dbReference type="InterPro" id="IPR036890">
    <property type="entry name" value="HATPase_C_sf"/>
</dbReference>
<dbReference type="SMART" id="SM00387">
    <property type="entry name" value="HATPase_c"/>
    <property type="match status" value="1"/>
</dbReference>
<organism evidence="12 13">
    <name type="scientific">Reichenbachiella agarivorans</name>
    <dbReference type="NCBI Taxonomy" id="2979464"/>
    <lineage>
        <taxon>Bacteria</taxon>
        <taxon>Pseudomonadati</taxon>
        <taxon>Bacteroidota</taxon>
        <taxon>Cytophagia</taxon>
        <taxon>Cytophagales</taxon>
        <taxon>Reichenbachiellaceae</taxon>
        <taxon>Reichenbachiella</taxon>
    </lineage>
</organism>
<dbReference type="PANTHER" id="PTHR24421:SF37">
    <property type="entry name" value="SENSOR HISTIDINE KINASE NARS"/>
    <property type="match status" value="1"/>
</dbReference>
<reference evidence="12" key="1">
    <citation type="submission" date="2022-09" db="EMBL/GenBank/DDBJ databases">
        <title>Comparative genomics and taxonomic characterization of three novel marine species of genus Reichenbachiella exhibiting antioxidant and polysaccharide degradation activities.</title>
        <authorList>
            <person name="Muhammad N."/>
            <person name="Lee Y.-J."/>
            <person name="Ko J."/>
            <person name="Kim S.-G."/>
        </authorList>
    </citation>
    <scope>NUCLEOTIDE SEQUENCE</scope>
    <source>
        <strain evidence="12">BKB1-1</strain>
    </source>
</reference>
<evidence type="ECO:0000256" key="7">
    <source>
        <dbReference type="ARBA" id="ARBA00023012"/>
    </source>
</evidence>
<feature type="transmembrane region" description="Helical" evidence="9">
    <location>
        <begin position="388"/>
        <end position="407"/>
    </location>
</feature>
<dbReference type="EMBL" id="CP106679">
    <property type="protein sequence ID" value="UXP30577.1"/>
    <property type="molecule type" value="Genomic_DNA"/>
</dbReference>
<dbReference type="InterPro" id="IPR003594">
    <property type="entry name" value="HATPase_dom"/>
</dbReference>
<keyword evidence="6 9" id="KW-1133">Transmembrane helix</keyword>
<evidence type="ECO:0000256" key="4">
    <source>
        <dbReference type="ARBA" id="ARBA00022692"/>
    </source>
</evidence>
<gene>
    <name evidence="12" type="ORF">N6H18_09445</name>
</gene>
<evidence type="ECO:0000256" key="5">
    <source>
        <dbReference type="ARBA" id="ARBA00022777"/>
    </source>
</evidence>
<evidence type="ECO:0000256" key="3">
    <source>
        <dbReference type="ARBA" id="ARBA00022679"/>
    </source>
</evidence>
<dbReference type="SUPFAM" id="SSF48452">
    <property type="entry name" value="TPR-like"/>
    <property type="match status" value="2"/>
</dbReference>
<sequence>MPYHRSFLILLILSFSIAAHSEPTINKDSLTIRSLQSLAWSLKFSEPRKAMQALDSAERLSTQLSSVQLTADVLYYKAMIYYLLSEYPDAITLSQQALTQYQSIDNHYGQASIYNLLGLINQRIGSFEAAIQSYHLSLDQAKYSDNLYAISNPQHNIALVYLDMQEYEKSLEYALKAKEIRIEIADSSFIAQSDQTIGGLYYHLQRYPEAIQVLERSILVFQAQEDWNSLSISFSNLGLVMEDIHQYDKAREYYQEAARFSRLVEDHESLVNTLVNLANLSSQQNKLMEALDYATEARELSTQHQLLPSLKDALESLQIIQEKQGKLALSLSTLKAYNHIADSLLNQTKAKQIANLEIQFQVKEKESTIRLQKQEIELQTAQNEQKTILITALGLLSILLVILAYFIRSSLIKKQKILATAADLRIKKASLAASIQSQEKERSRFAKDLHDNLGQLISVVNLSIGKLQAQPDLLPNERDESYALCSDTLSDMYKELKNVCFDLMPQSLQSAGLVAAIRELTDRINAVGKTQIELITDGSETYPSGDFSISVYRICQEWLNNILKYADATEVTIQIIQDEDESLLMIEDNGMGFDASQLLLGHGYGWKNMSARASLIGGDIDLDTRPNRKGNTFTLCIPKNTLEPVNNP</sequence>
<dbReference type="Gene3D" id="1.25.40.10">
    <property type="entry name" value="Tetratricopeptide repeat domain"/>
    <property type="match status" value="2"/>
</dbReference>